<protein>
    <submittedName>
        <fullName evidence="2">Nucleotidyltransferase domain-containing protein</fullName>
    </submittedName>
</protein>
<keyword evidence="3" id="KW-1185">Reference proteome</keyword>
<dbReference type="RefSeq" id="WP_212232001.1">
    <property type="nucleotide sequence ID" value="NZ_JAGUCN010000050.1"/>
</dbReference>
<comment type="caution">
    <text evidence="2">The sequence shown here is derived from an EMBL/GenBank/DDBJ whole genome shotgun (WGS) entry which is preliminary data.</text>
</comment>
<name>A0ABS5KI64_9BACT</name>
<dbReference type="CDD" id="cd05403">
    <property type="entry name" value="NT_KNTase_like"/>
    <property type="match status" value="1"/>
</dbReference>
<dbReference type="SUPFAM" id="SSF81301">
    <property type="entry name" value="Nucleotidyltransferase"/>
    <property type="match status" value="1"/>
</dbReference>
<reference evidence="2 3" key="1">
    <citation type="journal article" date="2014" name="Int. J. Syst. Evol. Microbiol.">
        <title>Carboxylicivirga gen. nov. in the family Marinilabiliaceae with two novel species, Carboxylicivirga mesophila sp. nov. and Carboxylicivirga taeanensis sp. nov., and reclassification of Cytophaga fermentans as Saccharicrinis fermentans gen. nov., comb. nov.</title>
        <authorList>
            <person name="Yang S.H."/>
            <person name="Seo H.S."/>
            <person name="Woo J.H."/>
            <person name="Oh H.M."/>
            <person name="Jang H."/>
            <person name="Lee J.H."/>
            <person name="Kim S.J."/>
            <person name="Kwon K.K."/>
        </authorList>
    </citation>
    <scope>NUCLEOTIDE SEQUENCE [LARGE SCALE GENOMIC DNA]</scope>
    <source>
        <strain evidence="2 3">JCM 18290</strain>
    </source>
</reference>
<sequence length="104" mass="11597">MSKLASTGLSRQDVFSIVNVLRSNPKIQNAVLFGSRALGTYSSGSDIDISLLGANLSLKDVLDVSIDLEELNLPYKFDLIIYERINEEALKEHIQRVGIQLYEL</sequence>
<feature type="domain" description="Polymerase beta nucleotidyltransferase" evidence="1">
    <location>
        <begin position="17"/>
        <end position="103"/>
    </location>
</feature>
<evidence type="ECO:0000313" key="3">
    <source>
        <dbReference type="Proteomes" id="UP000721861"/>
    </source>
</evidence>
<dbReference type="Pfam" id="PF18765">
    <property type="entry name" value="Polbeta"/>
    <property type="match status" value="1"/>
</dbReference>
<dbReference type="InterPro" id="IPR043519">
    <property type="entry name" value="NT_sf"/>
</dbReference>
<dbReference type="Proteomes" id="UP000721861">
    <property type="component" value="Unassembled WGS sequence"/>
</dbReference>
<dbReference type="Gene3D" id="3.30.460.10">
    <property type="entry name" value="Beta Polymerase, domain 2"/>
    <property type="match status" value="1"/>
</dbReference>
<dbReference type="InterPro" id="IPR041633">
    <property type="entry name" value="Polbeta"/>
</dbReference>
<evidence type="ECO:0000259" key="1">
    <source>
        <dbReference type="Pfam" id="PF18765"/>
    </source>
</evidence>
<accession>A0ABS5KI64</accession>
<organism evidence="2 3">
    <name type="scientific">Carboxylicivirga mesophila</name>
    <dbReference type="NCBI Taxonomy" id="1166478"/>
    <lineage>
        <taxon>Bacteria</taxon>
        <taxon>Pseudomonadati</taxon>
        <taxon>Bacteroidota</taxon>
        <taxon>Bacteroidia</taxon>
        <taxon>Marinilabiliales</taxon>
        <taxon>Marinilabiliaceae</taxon>
        <taxon>Carboxylicivirga</taxon>
    </lineage>
</organism>
<dbReference type="EMBL" id="JAGUCN010000050">
    <property type="protein sequence ID" value="MBS2214021.1"/>
    <property type="molecule type" value="Genomic_DNA"/>
</dbReference>
<evidence type="ECO:0000313" key="2">
    <source>
        <dbReference type="EMBL" id="MBS2214021.1"/>
    </source>
</evidence>
<gene>
    <name evidence="2" type="ORF">KEM09_21615</name>
</gene>
<proteinExistence type="predicted"/>